<gene>
    <name evidence="1" type="ORF">FAEPRAA2165_01026</name>
</gene>
<protein>
    <submittedName>
        <fullName evidence="1">Uncharacterized protein</fullName>
    </submittedName>
</protein>
<reference evidence="1" key="1">
    <citation type="submission" date="2009-08" db="EMBL/GenBank/DDBJ databases">
        <authorList>
            <person name="Weinstock G."/>
            <person name="Sodergren E."/>
            <person name="Clifton S."/>
            <person name="Fulton L."/>
            <person name="Fulton B."/>
            <person name="Courtney L."/>
            <person name="Fronick C."/>
            <person name="Harrison M."/>
            <person name="Strong C."/>
            <person name="Farmer C."/>
            <person name="Delahaunty K."/>
            <person name="Markovic C."/>
            <person name="Hall O."/>
            <person name="Minx P."/>
            <person name="Tomlinson C."/>
            <person name="Mitreva M."/>
            <person name="Nelson J."/>
            <person name="Hou S."/>
            <person name="Wollam A."/>
            <person name="Pepin K.H."/>
            <person name="Johnson M."/>
            <person name="Bhonagiri V."/>
            <person name="Nash W.E."/>
            <person name="Warren W."/>
            <person name="Chinwalla A."/>
            <person name="Mardis E.R."/>
            <person name="Wilson R.K."/>
        </authorList>
    </citation>
    <scope>NUCLEOTIDE SEQUENCE [LARGE SCALE GENOMIC DNA]</scope>
    <source>
        <strain evidence="1">A2-165</strain>
    </source>
</reference>
<dbReference type="HOGENOM" id="CLU_3135873_0_0_9"/>
<sequence length="49" mass="5727">MVPFSTRSPYFCHVMAFHGTAAQHLAYCITIRRQRLFADWTKSTVILRP</sequence>
<keyword evidence="2" id="KW-1185">Reference proteome</keyword>
<dbReference type="EMBL" id="ACOP02000022">
    <property type="protein sequence ID" value="EEU97345.1"/>
    <property type="molecule type" value="Genomic_DNA"/>
</dbReference>
<dbReference type="STRING" id="411483.FAEPRAA2165_01026"/>
<name>C7H414_FAED2</name>
<accession>C7H414</accession>
<evidence type="ECO:0000313" key="1">
    <source>
        <dbReference type="EMBL" id="EEU97345.1"/>
    </source>
</evidence>
<dbReference type="AlphaFoldDB" id="C7H414"/>
<organism evidence="1 2">
    <name type="scientific">Faecalibacterium duncaniae (strain DSM 17677 / JCM 31915 / A2-165)</name>
    <name type="common">Faecalibacterium prausnitzii</name>
    <dbReference type="NCBI Taxonomy" id="411483"/>
    <lineage>
        <taxon>Bacteria</taxon>
        <taxon>Bacillati</taxon>
        <taxon>Bacillota</taxon>
        <taxon>Clostridia</taxon>
        <taxon>Eubacteriales</taxon>
        <taxon>Oscillospiraceae</taxon>
        <taxon>Faecalibacterium</taxon>
    </lineage>
</organism>
<evidence type="ECO:0000313" key="2">
    <source>
        <dbReference type="Proteomes" id="UP000004619"/>
    </source>
</evidence>
<proteinExistence type="predicted"/>
<comment type="caution">
    <text evidence="1">The sequence shown here is derived from an EMBL/GenBank/DDBJ whole genome shotgun (WGS) entry which is preliminary data.</text>
</comment>
<dbReference type="Proteomes" id="UP000004619">
    <property type="component" value="Unassembled WGS sequence"/>
</dbReference>